<evidence type="ECO:0000256" key="6">
    <source>
        <dbReference type="SAM" id="Phobius"/>
    </source>
</evidence>
<feature type="transmembrane region" description="Helical" evidence="6">
    <location>
        <begin position="50"/>
        <end position="74"/>
    </location>
</feature>
<feature type="transmembrane region" description="Helical" evidence="6">
    <location>
        <begin position="20"/>
        <end position="38"/>
    </location>
</feature>
<keyword evidence="2" id="KW-1003">Cell membrane</keyword>
<feature type="transmembrane region" description="Helical" evidence="6">
    <location>
        <begin position="86"/>
        <end position="103"/>
    </location>
</feature>
<evidence type="ECO:0000256" key="5">
    <source>
        <dbReference type="ARBA" id="ARBA00023136"/>
    </source>
</evidence>
<evidence type="ECO:0000256" key="1">
    <source>
        <dbReference type="ARBA" id="ARBA00004651"/>
    </source>
</evidence>
<feature type="domain" description="DUF3817" evidence="7">
    <location>
        <begin position="18"/>
        <end position="109"/>
    </location>
</feature>
<protein>
    <submittedName>
        <fullName evidence="8">Integral membrane protein</fullName>
    </submittedName>
</protein>
<keyword evidence="5 6" id="KW-0472">Membrane</keyword>
<dbReference type="AlphaFoldDB" id="A0A1H5UV09"/>
<dbReference type="EMBL" id="FNUS01000001">
    <property type="protein sequence ID" value="SEF78810.1"/>
    <property type="molecule type" value="Genomic_DNA"/>
</dbReference>
<dbReference type="GO" id="GO:0005886">
    <property type="term" value="C:plasma membrane"/>
    <property type="evidence" value="ECO:0007669"/>
    <property type="project" value="UniProtKB-SubCell"/>
</dbReference>
<accession>A0A1H5UV09</accession>
<proteinExistence type="predicted"/>
<dbReference type="RefSeq" id="WP_103912901.1">
    <property type="nucleotide sequence ID" value="NZ_FNUS01000001.1"/>
</dbReference>
<keyword evidence="9" id="KW-1185">Reference proteome</keyword>
<comment type="subcellular location">
    <subcellularLocation>
        <location evidence="1">Cell membrane</location>
        <topology evidence="1">Multi-pass membrane protein</topology>
    </subcellularLocation>
</comment>
<evidence type="ECO:0000256" key="4">
    <source>
        <dbReference type="ARBA" id="ARBA00022989"/>
    </source>
</evidence>
<evidence type="ECO:0000313" key="8">
    <source>
        <dbReference type="EMBL" id="SEF78810.1"/>
    </source>
</evidence>
<dbReference type="Pfam" id="PF12823">
    <property type="entry name" value="DUF3817"/>
    <property type="match status" value="1"/>
</dbReference>
<keyword evidence="4 6" id="KW-1133">Transmembrane helix</keyword>
<dbReference type="InterPro" id="IPR023845">
    <property type="entry name" value="DUF3817_TM"/>
</dbReference>
<keyword evidence="3 6" id="KW-0812">Transmembrane</keyword>
<sequence length="113" mass="13573">MDFIDKFFAKYSEDKLVRYFKIFSVGEGITCFLLYIIAMPLKLYFPEENFALIFIIIVGNIHGLFFTLYLIFCLPMRKIFVWDDEDFVFALLSAFFPFATIWIERKFTKLDRD</sequence>
<dbReference type="OrthoDB" id="1272288at2"/>
<evidence type="ECO:0000259" key="7">
    <source>
        <dbReference type="Pfam" id="PF12823"/>
    </source>
</evidence>
<organism evidence="8 9">
    <name type="scientific">Halpernia humi</name>
    <dbReference type="NCBI Taxonomy" id="493375"/>
    <lineage>
        <taxon>Bacteria</taxon>
        <taxon>Pseudomonadati</taxon>
        <taxon>Bacteroidota</taxon>
        <taxon>Flavobacteriia</taxon>
        <taxon>Flavobacteriales</taxon>
        <taxon>Weeksellaceae</taxon>
        <taxon>Chryseobacterium group</taxon>
        <taxon>Halpernia</taxon>
    </lineage>
</organism>
<evidence type="ECO:0000313" key="9">
    <source>
        <dbReference type="Proteomes" id="UP000236738"/>
    </source>
</evidence>
<name>A0A1H5UV09_9FLAO</name>
<evidence type="ECO:0000256" key="3">
    <source>
        <dbReference type="ARBA" id="ARBA00022692"/>
    </source>
</evidence>
<reference evidence="9" key="1">
    <citation type="submission" date="2016-10" db="EMBL/GenBank/DDBJ databases">
        <authorList>
            <person name="Varghese N."/>
            <person name="Submissions S."/>
        </authorList>
    </citation>
    <scope>NUCLEOTIDE SEQUENCE [LARGE SCALE GENOMIC DNA]</scope>
    <source>
        <strain evidence="9">DSM 21580</strain>
    </source>
</reference>
<gene>
    <name evidence="8" type="ORF">SAMN05421847_0931</name>
</gene>
<dbReference type="Proteomes" id="UP000236738">
    <property type="component" value="Unassembled WGS sequence"/>
</dbReference>
<evidence type="ECO:0000256" key="2">
    <source>
        <dbReference type="ARBA" id="ARBA00022475"/>
    </source>
</evidence>
<dbReference type="NCBIfam" id="TIGR03954">
    <property type="entry name" value="integ_memb_HG"/>
    <property type="match status" value="1"/>
</dbReference>